<dbReference type="SUPFAM" id="SSF52283">
    <property type="entry name" value="Formate/glycerate dehydrogenase catalytic domain-like"/>
    <property type="match status" value="1"/>
</dbReference>
<sequence length="471" mass="50916">MTGYPGFTIGPVNSRCAYITIGVLRVANNDNEAETSDQPWVLTRSSERTYCISGPSVKGVGNDEFYETKSSFGVQIVQESKTRPLATRHTGKAVLVAAATGSGGCPIIVHRAMTGYPGFTIGPVNSRCAYITIGVLRVANNDNEAETSDQPWVLTRSSERTYCISGPSVKGVGNDEFYETKSSFGVQIVQESKTRPLATRHTGKAVLVAAATGSGGCPIIGTNHDACQPDVRVENILGEHPPQCRTNISQLSRDTPSEIAPPTLPVNTWTSSTSASAGQVGNLELQFAGVQTDISGRPSINTASVNIYGSTGCDWDNTKKKDGVKSKGLIVCNVGHFDNEINMLGLETYPGVQRITIKPQTDRWVFPETKTGIIILAEGRLMNLGCATGHPSFVMSCLFTNQVIAQLELWNERNIGKYKKEAYVLPKYLDKKVAALHLGKLGAMLTKLSKDQADYISVPTEGPYKPAHYRY</sequence>
<evidence type="ECO:0000256" key="9">
    <source>
        <dbReference type="ARBA" id="ARBA00034527"/>
    </source>
</evidence>
<dbReference type="InterPro" id="IPR042172">
    <property type="entry name" value="Adenosylhomocyst_ase-like_sf"/>
</dbReference>
<dbReference type="Pfam" id="PF00670">
    <property type="entry name" value="AdoHcyase_NAD"/>
    <property type="match status" value="1"/>
</dbReference>
<evidence type="ECO:0000256" key="1">
    <source>
        <dbReference type="ARBA" id="ARBA00001911"/>
    </source>
</evidence>
<comment type="similarity">
    <text evidence="4">Belongs to the adenosylhomocysteinase family.</text>
</comment>
<dbReference type="EMBL" id="PKPP01005785">
    <property type="protein sequence ID" value="PWA58829.1"/>
    <property type="molecule type" value="Genomic_DNA"/>
</dbReference>
<keyword evidence="7" id="KW-0520">NAD</keyword>
<evidence type="ECO:0000256" key="7">
    <source>
        <dbReference type="ARBA" id="ARBA00023027"/>
    </source>
</evidence>
<evidence type="ECO:0000259" key="11">
    <source>
        <dbReference type="SMART" id="SM00997"/>
    </source>
</evidence>
<evidence type="ECO:0000256" key="4">
    <source>
        <dbReference type="ARBA" id="ARBA00007122"/>
    </source>
</evidence>
<comment type="function">
    <text evidence="2">Adenosylhomocysteine is a competitive inhibitor of S-adenosyl-L-methionine-dependent methyl transferase reactions; therefore adenosylhomocysteinase may play a key role in the control of methylations via regulation of the intracellular concentration of adenosylhomocysteine.</text>
</comment>
<keyword evidence="12" id="KW-0378">Hydrolase</keyword>
<organism evidence="12 13">
    <name type="scientific">Artemisia annua</name>
    <name type="common">Sweet wormwood</name>
    <dbReference type="NCBI Taxonomy" id="35608"/>
    <lineage>
        <taxon>Eukaryota</taxon>
        <taxon>Viridiplantae</taxon>
        <taxon>Streptophyta</taxon>
        <taxon>Embryophyta</taxon>
        <taxon>Tracheophyta</taxon>
        <taxon>Spermatophyta</taxon>
        <taxon>Magnoliopsida</taxon>
        <taxon>eudicotyledons</taxon>
        <taxon>Gunneridae</taxon>
        <taxon>Pentapetalae</taxon>
        <taxon>asterids</taxon>
        <taxon>campanulids</taxon>
        <taxon>Asterales</taxon>
        <taxon>Asteraceae</taxon>
        <taxon>Asteroideae</taxon>
        <taxon>Anthemideae</taxon>
        <taxon>Artemisiinae</taxon>
        <taxon>Artemisia</taxon>
    </lineage>
</organism>
<dbReference type="Gene3D" id="3.40.50.720">
    <property type="entry name" value="NAD(P)-binding Rossmann-like Domain"/>
    <property type="match status" value="1"/>
</dbReference>
<comment type="cofactor">
    <cofactor evidence="1">
        <name>NAD(+)</name>
        <dbReference type="ChEBI" id="CHEBI:57540"/>
    </cofactor>
</comment>
<proteinExistence type="inferred from homology"/>
<gene>
    <name evidence="12" type="ORF">CTI12_AA396360</name>
</gene>
<evidence type="ECO:0000256" key="2">
    <source>
        <dbReference type="ARBA" id="ARBA00002639"/>
    </source>
</evidence>
<evidence type="ECO:0000256" key="5">
    <source>
        <dbReference type="ARBA" id="ARBA00022091"/>
    </source>
</evidence>
<keyword evidence="6" id="KW-0554">One-carbon metabolism</keyword>
<dbReference type="InterPro" id="IPR000043">
    <property type="entry name" value="Adenosylhomocysteinase-like"/>
</dbReference>
<dbReference type="InterPro" id="IPR036291">
    <property type="entry name" value="NAD(P)-bd_dom_sf"/>
</dbReference>
<dbReference type="SUPFAM" id="SSF51735">
    <property type="entry name" value="NAD(P)-binding Rossmann-fold domains"/>
    <property type="match status" value="1"/>
</dbReference>
<dbReference type="Proteomes" id="UP000245207">
    <property type="component" value="Unassembled WGS sequence"/>
</dbReference>
<dbReference type="PANTHER" id="PTHR23420">
    <property type="entry name" value="ADENOSYLHOMOCYSTEINASE"/>
    <property type="match status" value="1"/>
</dbReference>
<evidence type="ECO:0000313" key="13">
    <source>
        <dbReference type="Proteomes" id="UP000245207"/>
    </source>
</evidence>
<dbReference type="UniPathway" id="UPA00314">
    <property type="reaction ID" value="UER00076"/>
</dbReference>
<dbReference type="PANTHER" id="PTHR23420:SF0">
    <property type="entry name" value="ADENOSYLHOMOCYSTEINASE"/>
    <property type="match status" value="1"/>
</dbReference>
<accession>A0A2U1MC31</accession>
<dbReference type="SMART" id="SM00996">
    <property type="entry name" value="AdoHcyase"/>
    <property type="match status" value="1"/>
</dbReference>
<evidence type="ECO:0000313" key="12">
    <source>
        <dbReference type="EMBL" id="PWA58829.1"/>
    </source>
</evidence>
<comment type="caution">
    <text evidence="12">The sequence shown here is derived from an EMBL/GenBank/DDBJ whole genome shotgun (WGS) entry which is preliminary data.</text>
</comment>
<dbReference type="Gene3D" id="3.40.50.1480">
    <property type="entry name" value="Adenosylhomocysteinase-like"/>
    <property type="match status" value="1"/>
</dbReference>
<keyword evidence="13" id="KW-1185">Reference proteome</keyword>
<dbReference type="GO" id="GO:0005829">
    <property type="term" value="C:cytosol"/>
    <property type="evidence" value="ECO:0007669"/>
    <property type="project" value="TreeGrafter"/>
</dbReference>
<dbReference type="STRING" id="35608.A0A2U1MC31"/>
<dbReference type="SMART" id="SM00997">
    <property type="entry name" value="AdoHcyase_NAD"/>
    <property type="match status" value="1"/>
</dbReference>
<dbReference type="GO" id="GO:0006730">
    <property type="term" value="P:one-carbon metabolic process"/>
    <property type="evidence" value="ECO:0007669"/>
    <property type="project" value="UniProtKB-KW"/>
</dbReference>
<evidence type="ECO:0000256" key="3">
    <source>
        <dbReference type="ARBA" id="ARBA00005195"/>
    </source>
</evidence>
<dbReference type="AlphaFoldDB" id="A0A2U1MC31"/>
<dbReference type="GO" id="GO:0004013">
    <property type="term" value="F:adenosylhomocysteinase activity"/>
    <property type="evidence" value="ECO:0007669"/>
    <property type="project" value="UniProtKB-EC"/>
</dbReference>
<evidence type="ECO:0000256" key="8">
    <source>
        <dbReference type="ARBA" id="ARBA00033091"/>
    </source>
</evidence>
<feature type="domain" description="S-adenosyl-L-homocysteine hydrolase NAD binding" evidence="11">
    <location>
        <begin position="199"/>
        <end position="389"/>
    </location>
</feature>
<dbReference type="GO" id="GO:0033353">
    <property type="term" value="P:S-adenosylmethionine cycle"/>
    <property type="evidence" value="ECO:0007669"/>
    <property type="project" value="TreeGrafter"/>
</dbReference>
<dbReference type="Pfam" id="PF05221">
    <property type="entry name" value="AdoHcyase"/>
    <property type="match status" value="1"/>
</dbReference>
<comment type="catalytic activity">
    <reaction evidence="10">
        <text>S-adenosyl-L-homocysteine + H2O = L-homocysteine + adenosine</text>
        <dbReference type="Rhea" id="RHEA:21708"/>
        <dbReference type="ChEBI" id="CHEBI:15377"/>
        <dbReference type="ChEBI" id="CHEBI:16335"/>
        <dbReference type="ChEBI" id="CHEBI:57856"/>
        <dbReference type="ChEBI" id="CHEBI:58199"/>
        <dbReference type="EC" id="3.13.2.1"/>
    </reaction>
</comment>
<protein>
    <recommendedName>
        <fullName evidence="5">Adenosylhomocysteinase</fullName>
        <ecNumber evidence="9">3.13.2.1</ecNumber>
    </recommendedName>
    <alternativeName>
        <fullName evidence="8">S-adenosyl-L-homocysteine hydrolase</fullName>
    </alternativeName>
</protein>
<dbReference type="InterPro" id="IPR015878">
    <property type="entry name" value="Ado_hCys_hydrolase_NAD-bd"/>
</dbReference>
<evidence type="ECO:0000256" key="6">
    <source>
        <dbReference type="ARBA" id="ARBA00022563"/>
    </source>
</evidence>
<reference evidence="12 13" key="1">
    <citation type="journal article" date="2018" name="Mol. Plant">
        <title>The genome of Artemisia annua provides insight into the evolution of Asteraceae family and artemisinin biosynthesis.</title>
        <authorList>
            <person name="Shen Q."/>
            <person name="Zhang L."/>
            <person name="Liao Z."/>
            <person name="Wang S."/>
            <person name="Yan T."/>
            <person name="Shi P."/>
            <person name="Liu M."/>
            <person name="Fu X."/>
            <person name="Pan Q."/>
            <person name="Wang Y."/>
            <person name="Lv Z."/>
            <person name="Lu X."/>
            <person name="Zhang F."/>
            <person name="Jiang W."/>
            <person name="Ma Y."/>
            <person name="Chen M."/>
            <person name="Hao X."/>
            <person name="Li L."/>
            <person name="Tang Y."/>
            <person name="Lv G."/>
            <person name="Zhou Y."/>
            <person name="Sun X."/>
            <person name="Brodelius P.E."/>
            <person name="Rose J.K.C."/>
            <person name="Tang K."/>
        </authorList>
    </citation>
    <scope>NUCLEOTIDE SEQUENCE [LARGE SCALE GENOMIC DNA]</scope>
    <source>
        <strain evidence="13">cv. Huhao1</strain>
        <tissue evidence="12">Leaf</tissue>
    </source>
</reference>
<dbReference type="OrthoDB" id="1679421at2759"/>
<comment type="pathway">
    <text evidence="3">Amino-acid biosynthesis; L-homocysteine biosynthesis; L-homocysteine from S-adenosyl-L-homocysteine: step 1/1.</text>
</comment>
<dbReference type="EC" id="3.13.2.1" evidence="9"/>
<evidence type="ECO:0000256" key="10">
    <source>
        <dbReference type="ARBA" id="ARBA00048858"/>
    </source>
</evidence>
<name>A0A2U1MC31_ARTAN</name>